<evidence type="ECO:0000313" key="7">
    <source>
        <dbReference type="EMBL" id="SDT92110.1"/>
    </source>
</evidence>
<dbReference type="PANTHER" id="PTHR45138:SF9">
    <property type="entry name" value="DIGUANYLATE CYCLASE DGCM-RELATED"/>
    <property type="match status" value="1"/>
</dbReference>
<comment type="catalytic activity">
    <reaction evidence="4">
        <text>2 GTP = 3',3'-c-di-GMP + 2 diphosphate</text>
        <dbReference type="Rhea" id="RHEA:24898"/>
        <dbReference type="ChEBI" id="CHEBI:33019"/>
        <dbReference type="ChEBI" id="CHEBI:37565"/>
        <dbReference type="ChEBI" id="CHEBI:58805"/>
        <dbReference type="EC" id="2.7.7.65"/>
    </reaction>
</comment>
<evidence type="ECO:0000256" key="4">
    <source>
        <dbReference type="ARBA" id="ARBA00034247"/>
    </source>
</evidence>
<protein>
    <recommendedName>
        <fullName evidence="3">diguanylate cyclase</fullName>
        <ecNumber evidence="3">2.7.7.65</ecNumber>
    </recommendedName>
</protein>
<evidence type="ECO:0000313" key="8">
    <source>
        <dbReference type="Proteomes" id="UP000243232"/>
    </source>
</evidence>
<dbReference type="STRING" id="364197.SAMN05216296_0582"/>
<dbReference type="Gene3D" id="3.30.70.270">
    <property type="match status" value="1"/>
</dbReference>
<dbReference type="Pfam" id="PF00990">
    <property type="entry name" value="GGDEF"/>
    <property type="match status" value="1"/>
</dbReference>
<comment type="cofactor">
    <cofactor evidence="1">
        <name>Mg(2+)</name>
        <dbReference type="ChEBI" id="CHEBI:18420"/>
    </cofactor>
</comment>
<dbReference type="InterPro" id="IPR029787">
    <property type="entry name" value="Nucleotide_cyclase"/>
</dbReference>
<dbReference type="AlphaFoldDB" id="A0A1H2EAH1"/>
<feature type="transmembrane region" description="Helical" evidence="5">
    <location>
        <begin position="155"/>
        <end position="175"/>
    </location>
</feature>
<dbReference type="CDD" id="cd01949">
    <property type="entry name" value="GGDEF"/>
    <property type="match status" value="1"/>
</dbReference>
<reference evidence="8" key="1">
    <citation type="submission" date="2016-10" db="EMBL/GenBank/DDBJ databases">
        <authorList>
            <person name="Varghese N."/>
            <person name="Submissions S."/>
        </authorList>
    </citation>
    <scope>NUCLEOTIDE SEQUENCE [LARGE SCALE GENOMIC DNA]</scope>
    <source>
        <strain evidence="8">DSM 17875</strain>
    </source>
</reference>
<dbReference type="InterPro" id="IPR000160">
    <property type="entry name" value="GGDEF_dom"/>
</dbReference>
<dbReference type="EC" id="2.7.7.65" evidence="3"/>
<dbReference type="PANTHER" id="PTHR45138">
    <property type="entry name" value="REGULATORY COMPONENTS OF SENSORY TRANSDUCTION SYSTEM"/>
    <property type="match status" value="1"/>
</dbReference>
<dbReference type="SUPFAM" id="SSF55073">
    <property type="entry name" value="Nucleotide cyclase"/>
    <property type="match status" value="1"/>
</dbReference>
<keyword evidence="5" id="KW-1133">Transmembrane helix</keyword>
<dbReference type="InterPro" id="IPR043128">
    <property type="entry name" value="Rev_trsase/Diguanyl_cyclase"/>
</dbReference>
<dbReference type="EMBL" id="LT629785">
    <property type="protein sequence ID" value="SDT92110.1"/>
    <property type="molecule type" value="Genomic_DNA"/>
</dbReference>
<feature type="transmembrane region" description="Helical" evidence="5">
    <location>
        <begin position="54"/>
        <end position="71"/>
    </location>
</feature>
<feature type="transmembrane region" description="Helical" evidence="5">
    <location>
        <begin position="119"/>
        <end position="143"/>
    </location>
</feature>
<name>A0A1H2EAH1_9PSED</name>
<dbReference type="InterPro" id="IPR050469">
    <property type="entry name" value="Diguanylate_Cyclase"/>
</dbReference>
<dbReference type="Pfam" id="PF20966">
    <property type="entry name" value="MASE6"/>
    <property type="match status" value="1"/>
</dbReference>
<dbReference type="NCBIfam" id="TIGR00254">
    <property type="entry name" value="GGDEF"/>
    <property type="match status" value="1"/>
</dbReference>
<organism evidence="7 8">
    <name type="scientific">Pseudomonas pohangensis</name>
    <dbReference type="NCBI Taxonomy" id="364197"/>
    <lineage>
        <taxon>Bacteria</taxon>
        <taxon>Pseudomonadati</taxon>
        <taxon>Pseudomonadota</taxon>
        <taxon>Gammaproteobacteria</taxon>
        <taxon>Pseudomonadales</taxon>
        <taxon>Pseudomonadaceae</taxon>
        <taxon>Pseudomonas</taxon>
    </lineage>
</organism>
<sequence>MTNKPSTHSLLHPVSFNSGLHDGNWMALVRLMFAGTGVTLGTFCVLQFLAGNHVFASLELIATLLLFWFAWRFPTVRNPLLVVNLYTVLVFSFLLYIIVMPGASATAFVWAYLAPVLCYLLLGRVGGGLLSVPFGLLAVALYLFKYEISLEATSLIDLVNAVACGVLIILFMHIYEGRRTEAYQELQRIARTDALTGVANRGSFEQSLIQSIHEAERSHNPLTLVILDIDHFKSVNDQWGHDAGDKALQHTCSVLGERLRITDTLGRLGGEEFALILRNTDRARAEPLVEALRVQLCNTPLQYGKHSIELSATFGIAEWPLDGRSVDELYRCVDQRLYSGKGRGRNQVVSQELV</sequence>
<evidence type="ECO:0000256" key="3">
    <source>
        <dbReference type="ARBA" id="ARBA00012528"/>
    </source>
</evidence>
<keyword evidence="5" id="KW-0472">Membrane</keyword>
<dbReference type="InterPro" id="IPR048435">
    <property type="entry name" value="MASE6"/>
</dbReference>
<dbReference type="OrthoDB" id="9812260at2"/>
<gene>
    <name evidence="7" type="ORF">SAMN05216296_0582</name>
</gene>
<accession>A0A1H2EAH1</accession>
<evidence type="ECO:0000256" key="2">
    <source>
        <dbReference type="ARBA" id="ARBA00004533"/>
    </source>
</evidence>
<dbReference type="FunFam" id="3.30.70.270:FF:000001">
    <property type="entry name" value="Diguanylate cyclase domain protein"/>
    <property type="match status" value="1"/>
</dbReference>
<evidence type="ECO:0000259" key="6">
    <source>
        <dbReference type="PROSITE" id="PS50887"/>
    </source>
</evidence>
<dbReference type="PROSITE" id="PS50887">
    <property type="entry name" value="GGDEF"/>
    <property type="match status" value="1"/>
</dbReference>
<evidence type="ECO:0000256" key="5">
    <source>
        <dbReference type="SAM" id="Phobius"/>
    </source>
</evidence>
<feature type="domain" description="GGDEF" evidence="6">
    <location>
        <begin position="220"/>
        <end position="353"/>
    </location>
</feature>
<dbReference type="GO" id="GO:0052621">
    <property type="term" value="F:diguanylate cyclase activity"/>
    <property type="evidence" value="ECO:0007669"/>
    <property type="project" value="UniProtKB-EC"/>
</dbReference>
<keyword evidence="8" id="KW-1185">Reference proteome</keyword>
<dbReference type="Proteomes" id="UP000243232">
    <property type="component" value="Chromosome I"/>
</dbReference>
<feature type="transmembrane region" description="Helical" evidence="5">
    <location>
        <begin position="83"/>
        <end position="113"/>
    </location>
</feature>
<dbReference type="RefSeq" id="WP_090193007.1">
    <property type="nucleotide sequence ID" value="NZ_LT629785.1"/>
</dbReference>
<dbReference type="GO" id="GO:0005886">
    <property type="term" value="C:plasma membrane"/>
    <property type="evidence" value="ECO:0007669"/>
    <property type="project" value="UniProtKB-SubCell"/>
</dbReference>
<keyword evidence="5" id="KW-0812">Transmembrane</keyword>
<evidence type="ECO:0000256" key="1">
    <source>
        <dbReference type="ARBA" id="ARBA00001946"/>
    </source>
</evidence>
<comment type="subcellular location">
    <subcellularLocation>
        <location evidence="2">Cell inner membrane</location>
    </subcellularLocation>
</comment>
<feature type="transmembrane region" description="Helical" evidence="5">
    <location>
        <begin position="27"/>
        <end position="48"/>
    </location>
</feature>
<proteinExistence type="predicted"/>
<dbReference type="SMART" id="SM00267">
    <property type="entry name" value="GGDEF"/>
    <property type="match status" value="1"/>
</dbReference>